<keyword evidence="10" id="KW-1185">Reference proteome</keyword>
<keyword evidence="2 5" id="KW-0694">RNA-binding</keyword>
<protein>
    <recommendedName>
        <fullName evidence="5">Large ribosomal subunit protein bL25</fullName>
    </recommendedName>
    <alternativeName>
        <fullName evidence="5">General stress protein CTC</fullName>
    </alternativeName>
</protein>
<feature type="domain" description="Large ribosomal subunit protein bL25 L25" evidence="7">
    <location>
        <begin position="6"/>
        <end position="91"/>
    </location>
</feature>
<evidence type="ECO:0000256" key="4">
    <source>
        <dbReference type="ARBA" id="ARBA00023274"/>
    </source>
</evidence>
<evidence type="ECO:0000256" key="3">
    <source>
        <dbReference type="ARBA" id="ARBA00022980"/>
    </source>
</evidence>
<keyword evidence="3 5" id="KW-0689">Ribosomal protein</keyword>
<evidence type="ECO:0000256" key="1">
    <source>
        <dbReference type="ARBA" id="ARBA00022730"/>
    </source>
</evidence>
<dbReference type="InterPro" id="IPR001021">
    <property type="entry name" value="Ribosomal_bL25_long"/>
</dbReference>
<evidence type="ECO:0000256" key="6">
    <source>
        <dbReference type="SAM" id="MobiDB-lite"/>
    </source>
</evidence>
<dbReference type="InterPro" id="IPR029751">
    <property type="entry name" value="Ribosomal_L25_dom"/>
</dbReference>
<dbReference type="Gene3D" id="2.40.240.10">
    <property type="entry name" value="Ribosomal Protein L25, Chain P"/>
    <property type="match status" value="1"/>
</dbReference>
<dbReference type="GO" id="GO:0005840">
    <property type="term" value="C:ribosome"/>
    <property type="evidence" value="ECO:0007669"/>
    <property type="project" value="UniProtKB-KW"/>
</dbReference>
<dbReference type="PANTHER" id="PTHR33284">
    <property type="entry name" value="RIBOSOMAL PROTEIN L25/GLN-TRNA SYNTHETASE, ANTI-CODON-BINDING DOMAIN-CONTAINING PROTEIN"/>
    <property type="match status" value="1"/>
</dbReference>
<dbReference type="PANTHER" id="PTHR33284:SF1">
    <property type="entry name" value="RIBOSOMAL PROTEIN L25_GLN-TRNA SYNTHETASE, ANTI-CODON-BINDING DOMAIN-CONTAINING PROTEIN"/>
    <property type="match status" value="1"/>
</dbReference>
<dbReference type="NCBIfam" id="TIGR00731">
    <property type="entry name" value="bL25_bact_ctc"/>
    <property type="match status" value="1"/>
</dbReference>
<dbReference type="HAMAP" id="MF_01334">
    <property type="entry name" value="Ribosomal_bL25_CTC"/>
    <property type="match status" value="1"/>
</dbReference>
<feature type="region of interest" description="Disordered" evidence="6">
    <location>
        <begin position="1"/>
        <end position="20"/>
    </location>
</feature>
<keyword evidence="1 5" id="KW-0699">rRNA-binding</keyword>
<gene>
    <name evidence="5" type="primary">rplY</name>
    <name evidence="5" type="synonym">ctc</name>
    <name evidence="9" type="ORF">GCM10022223_00230</name>
</gene>
<dbReference type="CDD" id="cd00495">
    <property type="entry name" value="Ribosomal_L25_TL5_CTC"/>
    <property type="match status" value="1"/>
</dbReference>
<evidence type="ECO:0000256" key="5">
    <source>
        <dbReference type="HAMAP-Rule" id="MF_01334"/>
    </source>
</evidence>
<accession>A0ABP6YUN0</accession>
<dbReference type="InterPro" id="IPR020930">
    <property type="entry name" value="Ribosomal_uL5_bac-type"/>
</dbReference>
<keyword evidence="4 5" id="KW-0687">Ribonucleoprotein</keyword>
<evidence type="ECO:0000256" key="2">
    <source>
        <dbReference type="ARBA" id="ARBA00022884"/>
    </source>
</evidence>
<dbReference type="Pfam" id="PF14693">
    <property type="entry name" value="Ribosomal_TL5_C"/>
    <property type="match status" value="1"/>
</dbReference>
<dbReference type="InterPro" id="IPR037121">
    <property type="entry name" value="Ribosomal_bL25_C"/>
</dbReference>
<proteinExistence type="inferred from homology"/>
<evidence type="ECO:0000259" key="7">
    <source>
        <dbReference type="Pfam" id="PF01386"/>
    </source>
</evidence>
<dbReference type="NCBIfam" id="NF004131">
    <property type="entry name" value="PRK05618.2-1"/>
    <property type="match status" value="1"/>
</dbReference>
<sequence>MSEVKLSATPRNDFGKGAARRLRRDHQVPAVLYGHGTDPVHVALPGHATMLALKGNANALLTIDIEGDSQLALPKDVQRHPLKNTIEHVDLIIVRRGEKVTVDVPLHFTGEPAPGGRAQVELTSLSVEAEATSIPDGVEFSIEDAEVGTQIHAGQITLPEGSALIGDPEAIAVIISDATLAVGTEAEAAEAEAVEAAAAEA</sequence>
<comment type="caution">
    <text evidence="9">The sequence shown here is derived from an EMBL/GenBank/DDBJ whole genome shotgun (WGS) entry which is preliminary data.</text>
</comment>
<reference evidence="10" key="1">
    <citation type="journal article" date="2019" name="Int. J. Syst. Evol. Microbiol.">
        <title>The Global Catalogue of Microorganisms (GCM) 10K type strain sequencing project: providing services to taxonomists for standard genome sequencing and annotation.</title>
        <authorList>
            <consortium name="The Broad Institute Genomics Platform"/>
            <consortium name="The Broad Institute Genome Sequencing Center for Infectious Disease"/>
            <person name="Wu L."/>
            <person name="Ma J."/>
        </authorList>
    </citation>
    <scope>NUCLEOTIDE SEQUENCE [LARGE SCALE GENOMIC DNA]</scope>
    <source>
        <strain evidence="10">JCM 16902</strain>
    </source>
</reference>
<dbReference type="RefSeq" id="WP_231485304.1">
    <property type="nucleotide sequence ID" value="NZ_BAAAZO010000001.1"/>
</dbReference>
<organism evidence="9 10">
    <name type="scientific">Kineosporia mesophila</name>
    <dbReference type="NCBI Taxonomy" id="566012"/>
    <lineage>
        <taxon>Bacteria</taxon>
        <taxon>Bacillati</taxon>
        <taxon>Actinomycetota</taxon>
        <taxon>Actinomycetes</taxon>
        <taxon>Kineosporiales</taxon>
        <taxon>Kineosporiaceae</taxon>
        <taxon>Kineosporia</taxon>
    </lineage>
</organism>
<dbReference type="InterPro" id="IPR020057">
    <property type="entry name" value="Ribosomal_bL25_b-dom"/>
</dbReference>
<dbReference type="Gene3D" id="2.170.120.20">
    <property type="entry name" value="Ribosomal protein L25, beta domain"/>
    <property type="match status" value="1"/>
</dbReference>
<feature type="domain" description="Large ribosomal subunit protein bL25 beta" evidence="8">
    <location>
        <begin position="99"/>
        <end position="176"/>
    </location>
</feature>
<dbReference type="Pfam" id="PF01386">
    <property type="entry name" value="Ribosomal_L25p"/>
    <property type="match status" value="1"/>
</dbReference>
<evidence type="ECO:0000313" key="10">
    <source>
        <dbReference type="Proteomes" id="UP001501074"/>
    </source>
</evidence>
<comment type="function">
    <text evidence="5">This is one of the proteins that binds to the 5S RNA in the ribosome where it forms part of the central protuberance.</text>
</comment>
<name>A0ABP6YUN0_9ACTN</name>
<dbReference type="Proteomes" id="UP001501074">
    <property type="component" value="Unassembled WGS sequence"/>
</dbReference>
<comment type="similarity">
    <text evidence="5">Belongs to the bacterial ribosomal protein bL25 family. CTC subfamily.</text>
</comment>
<dbReference type="SUPFAM" id="SSF50715">
    <property type="entry name" value="Ribosomal protein L25-like"/>
    <property type="match status" value="1"/>
</dbReference>
<dbReference type="InterPro" id="IPR011035">
    <property type="entry name" value="Ribosomal_bL25/Gln-tRNA_synth"/>
</dbReference>
<dbReference type="InterPro" id="IPR020056">
    <property type="entry name" value="Rbsml_bL25/Gln-tRNA_synth_N"/>
</dbReference>
<evidence type="ECO:0000313" key="9">
    <source>
        <dbReference type="EMBL" id="GAA3589719.1"/>
    </source>
</evidence>
<comment type="subunit">
    <text evidence="5">Part of the 50S ribosomal subunit; part of the 5S rRNA/L5/L18/L25 subcomplex. Contacts the 5S rRNA. Binds to the 5S rRNA independently of L5 and L18.</text>
</comment>
<evidence type="ECO:0000259" key="8">
    <source>
        <dbReference type="Pfam" id="PF14693"/>
    </source>
</evidence>
<dbReference type="EMBL" id="BAAAZO010000001">
    <property type="protein sequence ID" value="GAA3589719.1"/>
    <property type="molecule type" value="Genomic_DNA"/>
</dbReference>